<proteinExistence type="predicted"/>
<protein>
    <submittedName>
        <fullName evidence="1">Uncharacterized protein</fullName>
    </submittedName>
</protein>
<organism evidence="1">
    <name type="scientific">Anguilla anguilla</name>
    <name type="common">European freshwater eel</name>
    <name type="synonym">Muraena anguilla</name>
    <dbReference type="NCBI Taxonomy" id="7936"/>
    <lineage>
        <taxon>Eukaryota</taxon>
        <taxon>Metazoa</taxon>
        <taxon>Chordata</taxon>
        <taxon>Craniata</taxon>
        <taxon>Vertebrata</taxon>
        <taxon>Euteleostomi</taxon>
        <taxon>Actinopterygii</taxon>
        <taxon>Neopterygii</taxon>
        <taxon>Teleostei</taxon>
        <taxon>Anguilliformes</taxon>
        <taxon>Anguillidae</taxon>
        <taxon>Anguilla</taxon>
    </lineage>
</organism>
<sequence>MPLAFCLLTVSHFAWSRAGSKIILRETFLWRPPFQLYPTQAQGCLCLQLALTWAVTHLSSHWVMHFNEMSSICTVFAVVGTVFSSKMRHKICHINQGLS</sequence>
<evidence type="ECO:0000313" key="1">
    <source>
        <dbReference type="EMBL" id="JAH94585.1"/>
    </source>
</evidence>
<accession>A0A0E9WY84</accession>
<name>A0A0E9WY84_ANGAN</name>
<dbReference type="AlphaFoldDB" id="A0A0E9WY84"/>
<dbReference type="EMBL" id="GBXM01013992">
    <property type="protein sequence ID" value="JAH94585.1"/>
    <property type="molecule type" value="Transcribed_RNA"/>
</dbReference>
<reference evidence="1" key="1">
    <citation type="submission" date="2014-11" db="EMBL/GenBank/DDBJ databases">
        <authorList>
            <person name="Amaro Gonzalez C."/>
        </authorList>
    </citation>
    <scope>NUCLEOTIDE SEQUENCE</scope>
</reference>
<reference evidence="1" key="2">
    <citation type="journal article" date="2015" name="Fish Shellfish Immunol.">
        <title>Early steps in the European eel (Anguilla anguilla)-Vibrio vulnificus interaction in the gills: Role of the RtxA13 toxin.</title>
        <authorList>
            <person name="Callol A."/>
            <person name="Pajuelo D."/>
            <person name="Ebbesson L."/>
            <person name="Teles M."/>
            <person name="MacKenzie S."/>
            <person name="Amaro C."/>
        </authorList>
    </citation>
    <scope>NUCLEOTIDE SEQUENCE</scope>
</reference>